<protein>
    <recommendedName>
        <fullName evidence="3">SnoaL-like polyketide cyclase</fullName>
    </recommendedName>
</protein>
<evidence type="ECO:0000313" key="2">
    <source>
        <dbReference type="Proteomes" id="UP000234331"/>
    </source>
</evidence>
<gene>
    <name evidence="1" type="ORF">FRACA_250041</name>
</gene>
<dbReference type="Gene3D" id="3.10.450.50">
    <property type="match status" value="1"/>
</dbReference>
<dbReference type="Proteomes" id="UP000234331">
    <property type="component" value="Unassembled WGS sequence"/>
</dbReference>
<accession>A0A2I2KS51</accession>
<dbReference type="InterPro" id="IPR032710">
    <property type="entry name" value="NTF2-like_dom_sf"/>
</dbReference>
<dbReference type="OrthoDB" id="129343at2"/>
<sequence length="147" mass="15718">MTDLITRLLSLWSDGLPADDETAVRAFRELYTDPVPVNGTPMTAADLIARARALHAALADIRHELIEQVQTPDRLAIGFYLHGRHVGPLPTALGPVPATGQEVSIRATDILRITDGRISSIWVISDELTALLSLGVLVPGSTPLPAA</sequence>
<evidence type="ECO:0008006" key="3">
    <source>
        <dbReference type="Google" id="ProtNLM"/>
    </source>
</evidence>
<dbReference type="EMBL" id="FZMO01000168">
    <property type="protein sequence ID" value="SNQ48466.1"/>
    <property type="molecule type" value="Genomic_DNA"/>
</dbReference>
<dbReference type="RefSeq" id="WP_101832133.1">
    <property type="nucleotide sequence ID" value="NZ_FZMO01000168.1"/>
</dbReference>
<proteinExistence type="predicted"/>
<dbReference type="AlphaFoldDB" id="A0A2I2KS51"/>
<organism evidence="1 2">
    <name type="scientific">Frankia canadensis</name>
    <dbReference type="NCBI Taxonomy" id="1836972"/>
    <lineage>
        <taxon>Bacteria</taxon>
        <taxon>Bacillati</taxon>
        <taxon>Actinomycetota</taxon>
        <taxon>Actinomycetes</taxon>
        <taxon>Frankiales</taxon>
        <taxon>Frankiaceae</taxon>
        <taxon>Frankia</taxon>
    </lineage>
</organism>
<reference evidence="1 2" key="1">
    <citation type="submission" date="2017-06" db="EMBL/GenBank/DDBJ databases">
        <authorList>
            <person name="Kim H.J."/>
            <person name="Triplett B.A."/>
        </authorList>
    </citation>
    <scope>NUCLEOTIDE SEQUENCE [LARGE SCALE GENOMIC DNA]</scope>
    <source>
        <strain evidence="1">FRACA_ARgP5</strain>
    </source>
</reference>
<keyword evidence="2" id="KW-1185">Reference proteome</keyword>
<evidence type="ECO:0000313" key="1">
    <source>
        <dbReference type="EMBL" id="SNQ48466.1"/>
    </source>
</evidence>
<dbReference type="InterPro" id="IPR009959">
    <property type="entry name" value="Cyclase_SnoaL-like"/>
</dbReference>
<dbReference type="SUPFAM" id="SSF54427">
    <property type="entry name" value="NTF2-like"/>
    <property type="match status" value="1"/>
</dbReference>
<name>A0A2I2KS51_9ACTN</name>
<dbReference type="Pfam" id="PF07366">
    <property type="entry name" value="SnoaL"/>
    <property type="match status" value="1"/>
</dbReference>
<dbReference type="GO" id="GO:0030638">
    <property type="term" value="P:polyketide metabolic process"/>
    <property type="evidence" value="ECO:0007669"/>
    <property type="project" value="InterPro"/>
</dbReference>